<organism evidence="7 8">
    <name type="scientific">Apiospora phragmitis</name>
    <dbReference type="NCBI Taxonomy" id="2905665"/>
    <lineage>
        <taxon>Eukaryota</taxon>
        <taxon>Fungi</taxon>
        <taxon>Dikarya</taxon>
        <taxon>Ascomycota</taxon>
        <taxon>Pezizomycotina</taxon>
        <taxon>Sordariomycetes</taxon>
        <taxon>Xylariomycetidae</taxon>
        <taxon>Amphisphaeriales</taxon>
        <taxon>Apiosporaceae</taxon>
        <taxon>Apiospora</taxon>
    </lineage>
</organism>
<evidence type="ECO:0000256" key="5">
    <source>
        <dbReference type="PROSITE-ProRule" id="PRU00339"/>
    </source>
</evidence>
<protein>
    <recommendedName>
        <fullName evidence="6">STI1 domain-containing protein</fullName>
    </recommendedName>
</protein>
<dbReference type="RefSeq" id="XP_066714485.1">
    <property type="nucleotide sequence ID" value="XM_066860896.1"/>
</dbReference>
<dbReference type="Proteomes" id="UP001480595">
    <property type="component" value="Unassembled WGS sequence"/>
</dbReference>
<dbReference type="PANTHER" id="PTHR22904">
    <property type="entry name" value="TPR REPEAT CONTAINING PROTEIN"/>
    <property type="match status" value="1"/>
</dbReference>
<evidence type="ECO:0000256" key="3">
    <source>
        <dbReference type="ARBA" id="ARBA00022737"/>
    </source>
</evidence>
<dbReference type="Pfam" id="PF13181">
    <property type="entry name" value="TPR_8"/>
    <property type="match status" value="1"/>
</dbReference>
<reference evidence="7 8" key="1">
    <citation type="submission" date="2023-01" db="EMBL/GenBank/DDBJ databases">
        <title>Analysis of 21 Apiospora genomes using comparative genomics revels a genus with tremendous synthesis potential of carbohydrate active enzymes and secondary metabolites.</title>
        <authorList>
            <person name="Sorensen T."/>
        </authorList>
    </citation>
    <scope>NUCLEOTIDE SEQUENCE [LARGE SCALE GENOMIC DNA]</scope>
    <source>
        <strain evidence="7 8">CBS 135458</strain>
    </source>
</reference>
<accession>A0ABR1UJE1</accession>
<name>A0ABR1UJE1_9PEZI</name>
<keyword evidence="2" id="KW-0963">Cytoplasm</keyword>
<keyword evidence="3" id="KW-0677">Repeat</keyword>
<dbReference type="SUPFAM" id="SSF48452">
    <property type="entry name" value="TPR-like"/>
    <property type="match status" value="2"/>
</dbReference>
<comment type="subcellular location">
    <subcellularLocation>
        <location evidence="1">Cytoplasm</location>
    </subcellularLocation>
</comment>
<dbReference type="EMBL" id="JAQQWL010000009">
    <property type="protein sequence ID" value="KAK8059039.1"/>
    <property type="molecule type" value="Genomic_DNA"/>
</dbReference>
<evidence type="ECO:0000256" key="2">
    <source>
        <dbReference type="ARBA" id="ARBA00022490"/>
    </source>
</evidence>
<dbReference type="InterPro" id="IPR041243">
    <property type="entry name" value="STI1/HOP_DP"/>
</dbReference>
<keyword evidence="8" id="KW-1185">Reference proteome</keyword>
<proteinExistence type="predicted"/>
<evidence type="ECO:0000256" key="4">
    <source>
        <dbReference type="ARBA" id="ARBA00022803"/>
    </source>
</evidence>
<dbReference type="Gene3D" id="1.10.260.100">
    <property type="match status" value="1"/>
</dbReference>
<keyword evidence="4 5" id="KW-0802">TPR repeat</keyword>
<dbReference type="InterPro" id="IPR019734">
    <property type="entry name" value="TPR_rpt"/>
</dbReference>
<dbReference type="PANTHER" id="PTHR22904:SF523">
    <property type="entry name" value="STRESS-INDUCED-PHOSPHOPROTEIN 1"/>
    <property type="match status" value="1"/>
</dbReference>
<dbReference type="Gene3D" id="1.25.40.10">
    <property type="entry name" value="Tetratricopeptide repeat domain"/>
    <property type="match status" value="2"/>
</dbReference>
<dbReference type="GeneID" id="92093959"/>
<dbReference type="PROSITE" id="PS50005">
    <property type="entry name" value="TPR"/>
    <property type="match status" value="1"/>
</dbReference>
<feature type="repeat" description="TPR" evidence="5">
    <location>
        <begin position="3"/>
        <end position="36"/>
    </location>
</feature>
<evidence type="ECO:0000256" key="1">
    <source>
        <dbReference type="ARBA" id="ARBA00004496"/>
    </source>
</evidence>
<evidence type="ECO:0000313" key="7">
    <source>
        <dbReference type="EMBL" id="KAK8059039.1"/>
    </source>
</evidence>
<evidence type="ECO:0000259" key="6">
    <source>
        <dbReference type="SMART" id="SM00727"/>
    </source>
</evidence>
<gene>
    <name evidence="7" type="ORF">PG994_009487</name>
</gene>
<dbReference type="SMART" id="SM00727">
    <property type="entry name" value="STI1"/>
    <property type="match status" value="1"/>
</dbReference>
<feature type="domain" description="STI1" evidence="6">
    <location>
        <begin position="203"/>
        <end position="242"/>
    </location>
</feature>
<dbReference type="Pfam" id="PF17830">
    <property type="entry name" value="STI1-HOP_DP"/>
    <property type="match status" value="1"/>
</dbReference>
<comment type="caution">
    <text evidence="7">The sequence shown here is derived from an EMBL/GenBank/DDBJ whole genome shotgun (WGS) entry which is preliminary data.</text>
</comment>
<sequence length="255" mass="28804">MIAKSYARIGSAYEKMGDADAAIANYKKSLTEHRTPEVNTKLRTAERNKIEAAKKSYIDPQKAEEAREEGNKKFKEQDFPGAVAAYSEMVKCAPEDPRGYSNRAAAFVKLFEFPSALQDCDLAIKKDPKFIRAYIRKAQVYFGMREYSKCLDACTEASEVDNEHHNGANAREISQQQEKAIQAMYSARDNETEEQTRERLQKDPEIMSIMQDPVMQAILQQAQSDPAALQEHMKNPSVRSNIQKLVAAGVIRMGR</sequence>
<dbReference type="SMART" id="SM00028">
    <property type="entry name" value="TPR"/>
    <property type="match status" value="4"/>
</dbReference>
<dbReference type="InterPro" id="IPR011990">
    <property type="entry name" value="TPR-like_helical_dom_sf"/>
</dbReference>
<dbReference type="InterPro" id="IPR006636">
    <property type="entry name" value="STI1_HS-bd"/>
</dbReference>
<evidence type="ECO:0000313" key="8">
    <source>
        <dbReference type="Proteomes" id="UP001480595"/>
    </source>
</evidence>